<feature type="compositionally biased region" description="Low complexity" evidence="1">
    <location>
        <begin position="1"/>
        <end position="11"/>
    </location>
</feature>
<sequence length="245" mass="27266">MVSHSTITSSSHPHHRLPSPPSLHCNIARRRGTDEISDTIPDIFSQKLPRRTVQRSWVYGLGILLHRVRAPYTVGRRSRNGNEIGIWKSESEGLLFGVVTTLGEGISWLSGHFLQHRRSSSLRLPSHLQPRRIPRSYRLLRRELVAALSLFTGAIRLSCQLGKKRYGGSPGCSVSFQNDDWVGMCFTSSGEGWGMKGGEDGFGKGIKGGTLLSLVLQVLRAFILTFVFHSESRSRSLVVPLPLRL</sequence>
<keyword evidence="3" id="KW-1185">Reference proteome</keyword>
<dbReference type="EMBL" id="JAACJM010000258">
    <property type="protein sequence ID" value="KAF5334570.1"/>
    <property type="molecule type" value="Genomic_DNA"/>
</dbReference>
<protein>
    <submittedName>
        <fullName evidence="2">Uncharacterized protein</fullName>
    </submittedName>
</protein>
<name>A0A8H5FEV7_9AGAR</name>
<evidence type="ECO:0000313" key="3">
    <source>
        <dbReference type="Proteomes" id="UP000559256"/>
    </source>
</evidence>
<evidence type="ECO:0000256" key="1">
    <source>
        <dbReference type="SAM" id="MobiDB-lite"/>
    </source>
</evidence>
<gene>
    <name evidence="2" type="ORF">D9758_015780</name>
</gene>
<organism evidence="2 3">
    <name type="scientific">Tetrapyrgos nigripes</name>
    <dbReference type="NCBI Taxonomy" id="182062"/>
    <lineage>
        <taxon>Eukaryota</taxon>
        <taxon>Fungi</taxon>
        <taxon>Dikarya</taxon>
        <taxon>Basidiomycota</taxon>
        <taxon>Agaricomycotina</taxon>
        <taxon>Agaricomycetes</taxon>
        <taxon>Agaricomycetidae</taxon>
        <taxon>Agaricales</taxon>
        <taxon>Marasmiineae</taxon>
        <taxon>Marasmiaceae</taxon>
        <taxon>Tetrapyrgos</taxon>
    </lineage>
</organism>
<reference evidence="2 3" key="1">
    <citation type="journal article" date="2020" name="ISME J.">
        <title>Uncovering the hidden diversity of litter-decomposition mechanisms in mushroom-forming fungi.</title>
        <authorList>
            <person name="Floudas D."/>
            <person name="Bentzer J."/>
            <person name="Ahren D."/>
            <person name="Johansson T."/>
            <person name="Persson P."/>
            <person name="Tunlid A."/>
        </authorList>
    </citation>
    <scope>NUCLEOTIDE SEQUENCE [LARGE SCALE GENOMIC DNA]</scope>
    <source>
        <strain evidence="2 3">CBS 291.85</strain>
    </source>
</reference>
<proteinExistence type="predicted"/>
<evidence type="ECO:0000313" key="2">
    <source>
        <dbReference type="EMBL" id="KAF5334570.1"/>
    </source>
</evidence>
<comment type="caution">
    <text evidence="2">The sequence shown here is derived from an EMBL/GenBank/DDBJ whole genome shotgun (WGS) entry which is preliminary data.</text>
</comment>
<feature type="region of interest" description="Disordered" evidence="1">
    <location>
        <begin position="1"/>
        <end position="22"/>
    </location>
</feature>
<dbReference type="AlphaFoldDB" id="A0A8H5FEV7"/>
<dbReference type="Proteomes" id="UP000559256">
    <property type="component" value="Unassembled WGS sequence"/>
</dbReference>
<accession>A0A8H5FEV7</accession>